<dbReference type="EMBL" id="ACCF01000098">
    <property type="protein sequence ID" value="EEF68054.1"/>
    <property type="molecule type" value="Genomic_DNA"/>
</dbReference>
<keyword evidence="2" id="KW-1133">Transmembrane helix</keyword>
<evidence type="ECO:0000259" key="3">
    <source>
        <dbReference type="PROSITE" id="PS50943"/>
    </source>
</evidence>
<dbReference type="PANTHER" id="PTHR46558">
    <property type="entry name" value="TRACRIPTIONAL REGULATORY PROTEIN-RELATED-RELATED"/>
    <property type="match status" value="1"/>
</dbReference>
<dbReference type="eggNOG" id="COG1476">
    <property type="taxonomic scope" value="Bacteria"/>
</dbReference>
<feature type="transmembrane region" description="Helical" evidence="2">
    <location>
        <begin position="133"/>
        <end position="154"/>
    </location>
</feature>
<dbReference type="PROSITE" id="PS50943">
    <property type="entry name" value="HTH_CROC1"/>
    <property type="match status" value="1"/>
</dbReference>
<dbReference type="HOGENOM" id="CLU_028260_0_0_9"/>
<dbReference type="Gene3D" id="1.10.260.40">
    <property type="entry name" value="lambda repressor-like DNA-binding domains"/>
    <property type="match status" value="1"/>
</dbReference>
<protein>
    <submittedName>
        <fullName evidence="4">DNA-binding helix-turn-helix protein</fullName>
    </submittedName>
</protein>
<dbReference type="RefSeq" id="WP_006058953.1">
    <property type="nucleotide sequence ID" value="NZ_GG657556.1"/>
</dbReference>
<dbReference type="CDD" id="cd00093">
    <property type="entry name" value="HTH_XRE"/>
    <property type="match status" value="1"/>
</dbReference>
<evidence type="ECO:0000256" key="2">
    <source>
        <dbReference type="SAM" id="Phobius"/>
    </source>
</evidence>
<dbReference type="SMART" id="SM00530">
    <property type="entry name" value="HTH_XRE"/>
    <property type="match status" value="1"/>
</dbReference>
<dbReference type="Pfam" id="PF01381">
    <property type="entry name" value="HTH_3"/>
    <property type="match status" value="1"/>
</dbReference>
<feature type="transmembrane region" description="Helical" evidence="2">
    <location>
        <begin position="97"/>
        <end position="121"/>
    </location>
</feature>
<reference evidence="4 5" key="1">
    <citation type="submission" date="2008-12" db="EMBL/GenBank/DDBJ databases">
        <authorList>
            <person name="Fulton L."/>
            <person name="Clifton S."/>
            <person name="Fulton B."/>
            <person name="Xu J."/>
            <person name="Minx P."/>
            <person name="Pepin K.H."/>
            <person name="Johnson M."/>
            <person name="Bhonagiri V."/>
            <person name="Nash W.E."/>
            <person name="Mardis E.R."/>
            <person name="Wilson R.K."/>
        </authorList>
    </citation>
    <scope>NUCLEOTIDE SEQUENCE [LARGE SCALE GENOMIC DNA]</scope>
    <source>
        <strain evidence="4 5">DSM 12042</strain>
    </source>
</reference>
<keyword evidence="1 4" id="KW-0238">DNA-binding</keyword>
<dbReference type="InterPro" id="IPR010982">
    <property type="entry name" value="Lambda_DNA-bd_dom_sf"/>
</dbReference>
<name>B9Y7G8_9FIRM</name>
<dbReference type="OrthoDB" id="9813152at2"/>
<evidence type="ECO:0000313" key="5">
    <source>
        <dbReference type="Proteomes" id="UP000005950"/>
    </source>
</evidence>
<dbReference type="STRING" id="545696.HOLDEFILI_01763"/>
<feature type="transmembrane region" description="Helical" evidence="2">
    <location>
        <begin position="163"/>
        <end position="182"/>
    </location>
</feature>
<keyword evidence="2" id="KW-0812">Transmembrane</keyword>
<dbReference type="SUPFAM" id="SSF47413">
    <property type="entry name" value="lambda repressor-like DNA-binding domains"/>
    <property type="match status" value="1"/>
</dbReference>
<reference evidence="4 5" key="2">
    <citation type="submission" date="2009-02" db="EMBL/GenBank/DDBJ databases">
        <title>Draft genome sequence of Holdemania filiformis DSM 12042.</title>
        <authorList>
            <person name="Sudarsanam P."/>
            <person name="Ley R."/>
            <person name="Guruge J."/>
            <person name="Turnbaugh P.J."/>
            <person name="Mahowald M."/>
            <person name="Liep D."/>
            <person name="Gordon J."/>
        </authorList>
    </citation>
    <scope>NUCLEOTIDE SEQUENCE [LARGE SCALE GENOMIC DNA]</scope>
    <source>
        <strain evidence="4 5">DSM 12042</strain>
    </source>
</reference>
<keyword evidence="2" id="KW-0472">Membrane</keyword>
<sequence>MKLAENIQRRRKAAGWTQEQLAQKCAVSRQAVSKWEAGQSVPSLDKLRQLANCFGISVDELVQDDPAAEPADAHQTGSPSLVELDQARQTRQRRHGWTAAAIVCLIVAVGILGLQIVTYTIVRARGWEYIADWISPLLNLMLVLALTLSGSVLIRTPGWRKRGLGIALVLMAGFGWQLQQAIQQRPTTISFSADGRHQVVIKQDKTTGKTVLCRSRYGLYRREKDTFPYTVEGPVKLQWLAEDVCAITYQTLDRSVHQMIATFGDRGDPISYHNMASAIQGEWSLMETNAAGWKIVADRTGIHLENGTLQEDYAYDDAVPFGTLALALCRDGLPQWTLALSEEGTLNEQDLFVNGSLILCPVAMKPTAPLNFVRTSALPDAGLFQTPDLPEEDETPLVEAMRQTILADPTLSQPLPNGAMKLDTASTDPLWLSLLALRQRDEGYRVNGVDIRVELASVQVLAGTDADQLVEVKTNEWAVSPGNQGAGPSGEAFTMTYKLRLMRAENAVLAALMPSREEGISGLEPVELDPEFPTEAELAHYFVSGMYDTTYMYINRRSPAQAMQILLDEAFAQKEAVLSDDGQQALLESTGDQSLWLLYDGIAEDRLHYRFWLVRCEGPDWLHCDGQWQSEGEYTIPIREAEDEAQS</sequence>
<comment type="caution">
    <text evidence="4">The sequence shown here is derived from an EMBL/GenBank/DDBJ whole genome shotgun (WGS) entry which is preliminary data.</text>
</comment>
<evidence type="ECO:0000256" key="1">
    <source>
        <dbReference type="ARBA" id="ARBA00023125"/>
    </source>
</evidence>
<evidence type="ECO:0000313" key="4">
    <source>
        <dbReference type="EMBL" id="EEF68054.1"/>
    </source>
</evidence>
<proteinExistence type="predicted"/>
<accession>B9Y7G8</accession>
<dbReference type="Proteomes" id="UP000005950">
    <property type="component" value="Unassembled WGS sequence"/>
</dbReference>
<dbReference type="InterPro" id="IPR001387">
    <property type="entry name" value="Cro/C1-type_HTH"/>
</dbReference>
<dbReference type="AlphaFoldDB" id="B9Y7G8"/>
<dbReference type="GO" id="GO:0003677">
    <property type="term" value="F:DNA binding"/>
    <property type="evidence" value="ECO:0007669"/>
    <property type="project" value="UniProtKB-KW"/>
</dbReference>
<feature type="domain" description="HTH cro/C1-type" evidence="3">
    <location>
        <begin position="7"/>
        <end position="61"/>
    </location>
</feature>
<dbReference type="PANTHER" id="PTHR46558:SF13">
    <property type="entry name" value="HTH-TYPE TRANSCRIPTIONAL REGULATOR IMMR"/>
    <property type="match status" value="1"/>
</dbReference>
<organism evidence="4 5">
    <name type="scientific">Holdemania filiformis DSM 12042</name>
    <dbReference type="NCBI Taxonomy" id="545696"/>
    <lineage>
        <taxon>Bacteria</taxon>
        <taxon>Bacillati</taxon>
        <taxon>Bacillota</taxon>
        <taxon>Erysipelotrichia</taxon>
        <taxon>Erysipelotrichales</taxon>
        <taxon>Erysipelotrichaceae</taxon>
        <taxon>Holdemania</taxon>
    </lineage>
</organism>
<gene>
    <name evidence="4" type="ORF">HOLDEFILI_01763</name>
</gene>